<evidence type="ECO:0000313" key="3">
    <source>
        <dbReference type="Proteomes" id="UP000298390"/>
    </source>
</evidence>
<name>A0A4Y9XUH6_9APHY</name>
<reference evidence="2 3" key="1">
    <citation type="submission" date="2019-01" db="EMBL/GenBank/DDBJ databases">
        <title>Genome sequencing of the rare red list fungi Fomitopsis rosea.</title>
        <authorList>
            <person name="Buettner E."/>
            <person name="Kellner H."/>
        </authorList>
    </citation>
    <scope>NUCLEOTIDE SEQUENCE [LARGE SCALE GENOMIC DNA]</scope>
    <source>
        <strain evidence="2 3">DSM 105464</strain>
    </source>
</reference>
<dbReference type="Proteomes" id="UP000298390">
    <property type="component" value="Unassembled WGS sequence"/>
</dbReference>
<dbReference type="AlphaFoldDB" id="A0A4Y9XUH6"/>
<organism evidence="2 3">
    <name type="scientific">Rhodofomes roseus</name>
    <dbReference type="NCBI Taxonomy" id="34475"/>
    <lineage>
        <taxon>Eukaryota</taxon>
        <taxon>Fungi</taxon>
        <taxon>Dikarya</taxon>
        <taxon>Basidiomycota</taxon>
        <taxon>Agaricomycotina</taxon>
        <taxon>Agaricomycetes</taxon>
        <taxon>Polyporales</taxon>
        <taxon>Rhodofomes</taxon>
    </lineage>
</organism>
<evidence type="ECO:0000313" key="2">
    <source>
        <dbReference type="EMBL" id="TFY53412.1"/>
    </source>
</evidence>
<comment type="caution">
    <text evidence="2">The sequence shown here is derived from an EMBL/GenBank/DDBJ whole genome shotgun (WGS) entry which is preliminary data.</text>
</comment>
<feature type="region of interest" description="Disordered" evidence="1">
    <location>
        <begin position="1"/>
        <end position="23"/>
    </location>
</feature>
<accession>A0A4Y9XUH6</accession>
<feature type="compositionally biased region" description="Low complexity" evidence="1">
    <location>
        <begin position="12"/>
        <end position="23"/>
    </location>
</feature>
<gene>
    <name evidence="2" type="ORF">EVJ58_g9467</name>
</gene>
<sequence length="347" mass="38558">MSEAGSNRRPLLPVAAPDDAGGDDLASQSIRTDFDCDNEIWYQDGTIILIAQGTGFRVYRGMLAERAEIFRDILSIPQPPDTQLAFGCPVVHLSDTAIALREFLNALFREERYSPTSDVDLAKLSYRIRLSHKYGAEKLLKRSIQELQKLYPTDYSSVQHRQFYSSGIPRGIVAANLADLTNTSSVLPSALYSCCQLPDEMLFEGTVLPDGTVERLSRDNLLRCSRAKAKLAFRHAQSIHEIFSHEDSQDCLDNSLCRDDTRIARDAVLDGRGVEGGETDALAPLGAFFSEYRYAFSDGAYRCGHCMSALYAREVAAHNAVWKHLPSYMGVKVEGWGDKAEDSDLDV</sequence>
<dbReference type="STRING" id="34475.A0A4Y9XUH6"/>
<proteinExistence type="predicted"/>
<evidence type="ECO:0008006" key="4">
    <source>
        <dbReference type="Google" id="ProtNLM"/>
    </source>
</evidence>
<dbReference type="EMBL" id="SEKV01000826">
    <property type="protein sequence ID" value="TFY53412.1"/>
    <property type="molecule type" value="Genomic_DNA"/>
</dbReference>
<protein>
    <recommendedName>
        <fullName evidence="4">BTB domain-containing protein</fullName>
    </recommendedName>
</protein>
<evidence type="ECO:0000256" key="1">
    <source>
        <dbReference type="SAM" id="MobiDB-lite"/>
    </source>
</evidence>